<dbReference type="RefSeq" id="WP_379236570.1">
    <property type="nucleotide sequence ID" value="NZ_JBHSTE010000005.1"/>
</dbReference>
<organism evidence="1 2">
    <name type="scientific">Paenibacillus septentrionalis</name>
    <dbReference type="NCBI Taxonomy" id="429342"/>
    <lineage>
        <taxon>Bacteria</taxon>
        <taxon>Bacillati</taxon>
        <taxon>Bacillota</taxon>
        <taxon>Bacilli</taxon>
        <taxon>Bacillales</taxon>
        <taxon>Paenibacillaceae</taxon>
        <taxon>Paenibacillus</taxon>
    </lineage>
</organism>
<evidence type="ECO:0000313" key="2">
    <source>
        <dbReference type="Proteomes" id="UP001596233"/>
    </source>
</evidence>
<dbReference type="Proteomes" id="UP001596233">
    <property type="component" value="Unassembled WGS sequence"/>
</dbReference>
<evidence type="ECO:0008006" key="3">
    <source>
        <dbReference type="Google" id="ProtNLM"/>
    </source>
</evidence>
<comment type="caution">
    <text evidence="1">The sequence shown here is derived from an EMBL/GenBank/DDBJ whole genome shotgun (WGS) entry which is preliminary data.</text>
</comment>
<evidence type="ECO:0000313" key="1">
    <source>
        <dbReference type="EMBL" id="MFC6334251.1"/>
    </source>
</evidence>
<protein>
    <recommendedName>
        <fullName evidence="3">DUF4365 domain-containing protein</fullName>
    </recommendedName>
</protein>
<name>A0ABW1V7N7_9BACL</name>
<accession>A0ABW1V7N7</accession>
<sequence>MGKHTLSKGKTILTILKELGEALDYHVEKEFPVKKGVNKQAIDIAWFIDDKDITYPIMIFEVESYSANGSSANPMKIYSKPNYEFEKPMFFFHVFVDSGNDSAVINDLEHHYGSNNYRVYEIKKGDMKKLLLDVISQHRRINQNINIPSLVKFFVSRVEYEECRLKDILFHLESLYRHRWNELLPIYAHLSQYYSQMVDEFLRFLDRKMTNNSIDDDQYEEYIAYNFSYGVHLAILTCVKDSDQYLSKLKWWQEESSYVERIGPSFGLSSDYDSFITSYSGAYFGLLAALLKEQPEGIKYILKQCIKILNKIGTHSDDIVFYNALWALHIAATSDGCEDEYNYIREQINQREGINEHWIIEPPSTLEDVNSFKMTTTNIRYIPSIELFKKKYVQSDISDVKAYKQNIVSLAVKMLANPECWFEQTVCSESGEWSYSWSNRIINCLHYCKITNE</sequence>
<gene>
    <name evidence="1" type="ORF">ACFP56_16605</name>
</gene>
<proteinExistence type="predicted"/>
<keyword evidence="2" id="KW-1185">Reference proteome</keyword>
<reference evidence="2" key="1">
    <citation type="journal article" date="2019" name="Int. J. Syst. Evol. Microbiol.">
        <title>The Global Catalogue of Microorganisms (GCM) 10K type strain sequencing project: providing services to taxonomists for standard genome sequencing and annotation.</title>
        <authorList>
            <consortium name="The Broad Institute Genomics Platform"/>
            <consortium name="The Broad Institute Genome Sequencing Center for Infectious Disease"/>
            <person name="Wu L."/>
            <person name="Ma J."/>
        </authorList>
    </citation>
    <scope>NUCLEOTIDE SEQUENCE [LARGE SCALE GENOMIC DNA]</scope>
    <source>
        <strain evidence="2">PCU 280</strain>
    </source>
</reference>
<dbReference type="EMBL" id="JBHSTE010000005">
    <property type="protein sequence ID" value="MFC6334251.1"/>
    <property type="molecule type" value="Genomic_DNA"/>
</dbReference>